<comment type="caution">
    <text evidence="2">The sequence shown here is derived from an EMBL/GenBank/DDBJ whole genome shotgun (WGS) entry which is preliminary data.</text>
</comment>
<proteinExistence type="predicted"/>
<gene>
    <name evidence="2" type="ORF">SPIL2461_LOCUS17107</name>
</gene>
<evidence type="ECO:0000313" key="2">
    <source>
        <dbReference type="EMBL" id="CAE7644394.1"/>
    </source>
</evidence>
<feature type="non-terminal residue" evidence="2">
    <location>
        <position position="165"/>
    </location>
</feature>
<dbReference type="EMBL" id="CAJNIZ010042952">
    <property type="protein sequence ID" value="CAE7644394.1"/>
    <property type="molecule type" value="Genomic_DNA"/>
</dbReference>
<dbReference type="Proteomes" id="UP000649617">
    <property type="component" value="Unassembled WGS sequence"/>
</dbReference>
<keyword evidence="3" id="KW-1185">Reference proteome</keyword>
<feature type="signal peptide" evidence="1">
    <location>
        <begin position="1"/>
        <end position="20"/>
    </location>
</feature>
<keyword evidence="1" id="KW-0732">Signal</keyword>
<organism evidence="2 3">
    <name type="scientific">Symbiodinium pilosum</name>
    <name type="common">Dinoflagellate</name>
    <dbReference type="NCBI Taxonomy" id="2952"/>
    <lineage>
        <taxon>Eukaryota</taxon>
        <taxon>Sar</taxon>
        <taxon>Alveolata</taxon>
        <taxon>Dinophyceae</taxon>
        <taxon>Suessiales</taxon>
        <taxon>Symbiodiniaceae</taxon>
        <taxon>Symbiodinium</taxon>
    </lineage>
</organism>
<sequence>MGRSVHWFIPWLLCLQQATFWPLLVEPATSSDLARRKRLHRWPNFPADVVDTFRRWGAEPKALASDVPALRAGGPQDVDARLRFLTQGLRRSVSTLSEHPQFLWSRFEAHILPRALYAEQLGILEQIGLRDLLGTRDTALQDSKAWPAVCGPQASRGAYEQLHQQ</sequence>
<dbReference type="OrthoDB" id="412542at2759"/>
<dbReference type="AlphaFoldDB" id="A0A812VKK9"/>
<reference evidence="2" key="1">
    <citation type="submission" date="2021-02" db="EMBL/GenBank/DDBJ databases">
        <authorList>
            <person name="Dougan E. K."/>
            <person name="Rhodes N."/>
            <person name="Thang M."/>
            <person name="Chan C."/>
        </authorList>
    </citation>
    <scope>NUCLEOTIDE SEQUENCE</scope>
</reference>
<evidence type="ECO:0000256" key="1">
    <source>
        <dbReference type="SAM" id="SignalP"/>
    </source>
</evidence>
<evidence type="ECO:0000313" key="3">
    <source>
        <dbReference type="Proteomes" id="UP000649617"/>
    </source>
</evidence>
<name>A0A812VKK9_SYMPI</name>
<accession>A0A812VKK9</accession>
<protein>
    <submittedName>
        <fullName evidence="2">Uncharacterized protein</fullName>
    </submittedName>
</protein>
<feature type="chain" id="PRO_5032681215" evidence="1">
    <location>
        <begin position="21"/>
        <end position="165"/>
    </location>
</feature>